<evidence type="ECO:0000256" key="3">
    <source>
        <dbReference type="ARBA" id="ARBA00022832"/>
    </source>
</evidence>
<proteinExistence type="predicted"/>
<sequence length="321" mass="35426">MEFKKVVLLGGGVLGTQIALMSAYSGHDTTIWLRSEGSIGRTEPKIEYYTKAILDALEQAKKFVGNPLGAYVYPKALIPDWNNITVEGIDALIAEGKKNMKDNLHLELDVKKALSDADIAIEAMAENIEEKITFYESIKDILDDKTILCTNSSTLLPSTFAEHTGRPEKYMALHFANSIWAHNTAECMGHEGTDPDIYKQVVQFAKDINMVPIEVHKEQPGYVLNSLLVPLLDAGQNLWARGIADPETIDASWRIGTGAPVGPFQMMDVIGLQTVSNVLKMKPDAKDPESVTYRLIEMVGEKIEKGELGVTSGKGFYDYSK</sequence>
<dbReference type="PANTHER" id="PTHR43561">
    <property type="match status" value="1"/>
</dbReference>
<evidence type="ECO:0000256" key="7">
    <source>
        <dbReference type="ARBA" id="ARBA00049556"/>
    </source>
</evidence>
<reference evidence="12" key="1">
    <citation type="submission" date="2016-01" db="EMBL/GenBank/DDBJ databases">
        <authorList>
            <person name="Mitreva M."/>
            <person name="Pepin K.H."/>
            <person name="Mihindukulasuriya K.A."/>
            <person name="Fulton R."/>
            <person name="Fronick C."/>
            <person name="O'Laughlin M."/>
            <person name="Miner T."/>
            <person name="Herter B."/>
            <person name="Rosa B.A."/>
            <person name="Cordes M."/>
            <person name="Tomlinson C."/>
            <person name="Wollam A."/>
            <person name="Palsikar V.B."/>
            <person name="Mardis E.R."/>
            <person name="Wilson R.K."/>
        </authorList>
    </citation>
    <scope>NUCLEOTIDE SEQUENCE [LARGE SCALE GENOMIC DNA]</scope>
    <source>
        <strain evidence="12">DNF00729</strain>
    </source>
</reference>
<dbReference type="GO" id="GO:0070403">
    <property type="term" value="F:NAD+ binding"/>
    <property type="evidence" value="ECO:0007669"/>
    <property type="project" value="InterPro"/>
</dbReference>
<evidence type="ECO:0000256" key="5">
    <source>
        <dbReference type="ARBA" id="ARBA00023027"/>
    </source>
</evidence>
<dbReference type="AlphaFoldDB" id="A0A134AI21"/>
<dbReference type="InterPro" id="IPR052242">
    <property type="entry name" value="Mito_3-hydroxyacyl-CoA_DH"/>
</dbReference>
<dbReference type="SUPFAM" id="SSF48179">
    <property type="entry name" value="6-phosphogluconate dehydrogenase C-terminal domain-like"/>
    <property type="match status" value="1"/>
</dbReference>
<evidence type="ECO:0000259" key="10">
    <source>
        <dbReference type="Pfam" id="PF02737"/>
    </source>
</evidence>
<dbReference type="InterPro" id="IPR006108">
    <property type="entry name" value="3HC_DH_C"/>
</dbReference>
<dbReference type="Pfam" id="PF02737">
    <property type="entry name" value="3HCDH_N"/>
    <property type="match status" value="1"/>
</dbReference>
<evidence type="ECO:0000256" key="8">
    <source>
        <dbReference type="PIRSR" id="PIRSR000105-1"/>
    </source>
</evidence>
<dbReference type="InterPro" id="IPR022694">
    <property type="entry name" value="3-OHacyl-CoA_DH"/>
</dbReference>
<keyword evidence="6" id="KW-0443">Lipid metabolism</keyword>
<comment type="pathway">
    <text evidence="1">Lipid metabolism; fatty acid beta-oxidation.</text>
</comment>
<gene>
    <name evidence="11" type="ORF">HMPREF1863_00568</name>
</gene>
<dbReference type="InterPro" id="IPR006176">
    <property type="entry name" value="3-OHacyl-CoA_DH_NAD-bd"/>
</dbReference>
<feature type="site" description="Important for catalytic activity" evidence="8">
    <location>
        <position position="174"/>
    </location>
</feature>
<keyword evidence="3" id="KW-0276">Fatty acid metabolism</keyword>
<feature type="domain" description="3-hydroxyacyl-CoA dehydrogenase NAD binding" evidence="10">
    <location>
        <begin position="97"/>
        <end position="217"/>
    </location>
</feature>
<dbReference type="SUPFAM" id="SSF51735">
    <property type="entry name" value="NAD(P)-binding Rossmann-fold domains"/>
    <property type="match status" value="1"/>
</dbReference>
<dbReference type="PIRSF" id="PIRSF000105">
    <property type="entry name" value="HCDH"/>
    <property type="match status" value="1"/>
</dbReference>
<dbReference type="STRING" id="755172.HMPREF1863_00568"/>
<accession>A0A134AI21</accession>
<dbReference type="InterPro" id="IPR036291">
    <property type="entry name" value="NAD(P)-bd_dom_sf"/>
</dbReference>
<evidence type="ECO:0000259" key="9">
    <source>
        <dbReference type="Pfam" id="PF00725"/>
    </source>
</evidence>
<evidence type="ECO:0000313" key="12">
    <source>
        <dbReference type="Proteomes" id="UP000070442"/>
    </source>
</evidence>
<dbReference type="GO" id="GO:0006635">
    <property type="term" value="P:fatty acid beta-oxidation"/>
    <property type="evidence" value="ECO:0007669"/>
    <property type="project" value="TreeGrafter"/>
</dbReference>
<evidence type="ECO:0000313" key="11">
    <source>
        <dbReference type="EMBL" id="KXB67378.1"/>
    </source>
</evidence>
<comment type="pathway">
    <text evidence="2">Lipid metabolism; butanoate metabolism.</text>
</comment>
<dbReference type="EMBL" id="LSDG01000019">
    <property type="protein sequence ID" value="KXB67378.1"/>
    <property type="molecule type" value="Genomic_DNA"/>
</dbReference>
<keyword evidence="5" id="KW-0520">NAD</keyword>
<dbReference type="RefSeq" id="WP_068367111.1">
    <property type="nucleotide sequence ID" value="NZ_KQ960171.1"/>
</dbReference>
<feature type="domain" description="3-hydroxyacyl-CoA dehydrogenase C-terminal" evidence="9">
    <location>
        <begin position="221"/>
        <end position="319"/>
    </location>
</feature>
<dbReference type="Gene3D" id="3.40.50.720">
    <property type="entry name" value="NAD(P)-binding Rossmann-like Domain"/>
    <property type="match status" value="1"/>
</dbReference>
<protein>
    <submittedName>
        <fullName evidence="11">3-hydroxyacyl-CoA dehydrogenase, NAD binding domain protein</fullName>
    </submittedName>
</protein>
<dbReference type="GO" id="GO:0003857">
    <property type="term" value="F:(3S)-3-hydroxyacyl-CoA dehydrogenase (NAD+) activity"/>
    <property type="evidence" value="ECO:0007669"/>
    <property type="project" value="UniProtKB-EC"/>
</dbReference>
<evidence type="ECO:0000256" key="6">
    <source>
        <dbReference type="ARBA" id="ARBA00023098"/>
    </source>
</evidence>
<evidence type="ECO:0000256" key="1">
    <source>
        <dbReference type="ARBA" id="ARBA00005005"/>
    </source>
</evidence>
<comment type="catalytic activity">
    <reaction evidence="7">
        <text>a (3S)-3-hydroxyacyl-CoA + NAD(+) = a 3-oxoacyl-CoA + NADH + H(+)</text>
        <dbReference type="Rhea" id="RHEA:22432"/>
        <dbReference type="ChEBI" id="CHEBI:15378"/>
        <dbReference type="ChEBI" id="CHEBI:57318"/>
        <dbReference type="ChEBI" id="CHEBI:57540"/>
        <dbReference type="ChEBI" id="CHEBI:57945"/>
        <dbReference type="ChEBI" id="CHEBI:90726"/>
        <dbReference type="EC" id="1.1.1.35"/>
    </reaction>
</comment>
<evidence type="ECO:0000256" key="2">
    <source>
        <dbReference type="ARBA" id="ARBA00005086"/>
    </source>
</evidence>
<dbReference type="NCBIfam" id="NF006143">
    <property type="entry name" value="PRK08293.1"/>
    <property type="match status" value="1"/>
</dbReference>
<dbReference type="PATRIC" id="fig|755172.3.peg.541"/>
<comment type="caution">
    <text evidence="11">The sequence shown here is derived from an EMBL/GenBank/DDBJ whole genome shotgun (WGS) entry which is preliminary data.</text>
</comment>
<keyword evidence="4" id="KW-0560">Oxidoreductase</keyword>
<organism evidence="11 12">
    <name type="scientific">Aedoeadaptatus coxii</name>
    <dbReference type="NCBI Taxonomy" id="755172"/>
    <lineage>
        <taxon>Bacteria</taxon>
        <taxon>Bacillati</taxon>
        <taxon>Bacillota</taxon>
        <taxon>Tissierellia</taxon>
        <taxon>Tissierellales</taxon>
        <taxon>Peptoniphilaceae</taxon>
        <taxon>Aedoeadaptatus</taxon>
    </lineage>
</organism>
<dbReference type="Proteomes" id="UP000070442">
    <property type="component" value="Unassembled WGS sequence"/>
</dbReference>
<name>A0A134AI21_9FIRM</name>
<dbReference type="Gene3D" id="1.10.1040.10">
    <property type="entry name" value="N-(1-d-carboxylethyl)-l-norvaline Dehydrogenase, domain 2"/>
    <property type="match status" value="1"/>
</dbReference>
<evidence type="ECO:0000256" key="4">
    <source>
        <dbReference type="ARBA" id="ARBA00023002"/>
    </source>
</evidence>
<dbReference type="OrthoDB" id="9771883at2"/>
<dbReference type="InterPro" id="IPR008927">
    <property type="entry name" value="6-PGluconate_DH-like_C_sf"/>
</dbReference>
<dbReference type="PANTHER" id="PTHR43561:SF3">
    <property type="entry name" value="HYDROXYACYL-COENZYME A DEHYDROGENASE, MITOCHONDRIAL"/>
    <property type="match status" value="1"/>
</dbReference>
<dbReference type="Pfam" id="PF00725">
    <property type="entry name" value="3HCDH"/>
    <property type="match status" value="1"/>
</dbReference>
<dbReference type="InterPro" id="IPR013328">
    <property type="entry name" value="6PGD_dom2"/>
</dbReference>
<keyword evidence="12" id="KW-1185">Reference proteome</keyword>